<evidence type="ECO:0000313" key="2">
    <source>
        <dbReference type="EMBL" id="KKK82736.1"/>
    </source>
</evidence>
<keyword evidence="1" id="KW-0812">Transmembrane</keyword>
<accession>A0A0F9BE84</accession>
<keyword evidence="1" id="KW-1133">Transmembrane helix</keyword>
<evidence type="ECO:0000256" key="1">
    <source>
        <dbReference type="SAM" id="Phobius"/>
    </source>
</evidence>
<dbReference type="AlphaFoldDB" id="A0A0F9BE84"/>
<sequence length="37" mass="4166">MKTSKLSIRLLWYITPLVILPLLFLGGFTLTNVTNST</sequence>
<feature type="transmembrane region" description="Helical" evidence="1">
    <location>
        <begin position="12"/>
        <end position="31"/>
    </location>
</feature>
<gene>
    <name evidence="2" type="ORF">LCGC14_2800400</name>
</gene>
<reference evidence="2" key="1">
    <citation type="journal article" date="2015" name="Nature">
        <title>Complex archaea that bridge the gap between prokaryotes and eukaryotes.</title>
        <authorList>
            <person name="Spang A."/>
            <person name="Saw J.H."/>
            <person name="Jorgensen S.L."/>
            <person name="Zaremba-Niedzwiedzka K."/>
            <person name="Martijn J."/>
            <person name="Lind A.E."/>
            <person name="van Eijk R."/>
            <person name="Schleper C."/>
            <person name="Guy L."/>
            <person name="Ettema T.J."/>
        </authorList>
    </citation>
    <scope>NUCLEOTIDE SEQUENCE</scope>
</reference>
<protein>
    <submittedName>
        <fullName evidence="2">Uncharacterized protein</fullName>
    </submittedName>
</protein>
<keyword evidence="1" id="KW-0472">Membrane</keyword>
<dbReference type="EMBL" id="LAZR01052532">
    <property type="protein sequence ID" value="KKK82736.1"/>
    <property type="molecule type" value="Genomic_DNA"/>
</dbReference>
<proteinExistence type="predicted"/>
<name>A0A0F9BE84_9ZZZZ</name>
<organism evidence="2">
    <name type="scientific">marine sediment metagenome</name>
    <dbReference type="NCBI Taxonomy" id="412755"/>
    <lineage>
        <taxon>unclassified sequences</taxon>
        <taxon>metagenomes</taxon>
        <taxon>ecological metagenomes</taxon>
    </lineage>
</organism>
<feature type="non-terminal residue" evidence="2">
    <location>
        <position position="37"/>
    </location>
</feature>
<comment type="caution">
    <text evidence="2">The sequence shown here is derived from an EMBL/GenBank/DDBJ whole genome shotgun (WGS) entry which is preliminary data.</text>
</comment>